<accession>Q1J347</accession>
<dbReference type="InterPro" id="IPR028098">
    <property type="entry name" value="Glyco_trans_4-like_N"/>
</dbReference>
<protein>
    <submittedName>
        <fullName evidence="3">Glycosyl transferase, group 1</fullName>
    </submittedName>
</protein>
<dbReference type="Gene3D" id="3.40.50.2000">
    <property type="entry name" value="Glycogen Phosphorylase B"/>
    <property type="match status" value="2"/>
</dbReference>
<dbReference type="HOGENOM" id="CLU_009583_0_0_0"/>
<dbReference type="Pfam" id="PF13439">
    <property type="entry name" value="Glyco_transf_4"/>
    <property type="match status" value="1"/>
</dbReference>
<keyword evidence="3" id="KW-0808">Transferase</keyword>
<reference evidence="3" key="1">
    <citation type="submission" date="2006-04" db="EMBL/GenBank/DDBJ databases">
        <title>Complete sequence of plasmid1 pDGEO01 of Deinococcus geothermalis DSM 11300.</title>
        <authorList>
            <consortium name="US DOE Joint Genome Institute"/>
            <person name="Copeland A."/>
            <person name="Lucas S."/>
            <person name="Lapidus A."/>
            <person name="Barry K."/>
            <person name="Detter J.C."/>
            <person name="Glavina del Rio T."/>
            <person name="Hammon N."/>
            <person name="Israni S."/>
            <person name="Dalin E."/>
            <person name="Tice H."/>
            <person name="Pitluck S."/>
            <person name="Brettin T."/>
            <person name="Bruce D."/>
            <person name="Han C."/>
            <person name="Tapia R."/>
            <person name="Saunders E."/>
            <person name="Gilna P."/>
            <person name="Schmutz J."/>
            <person name="Larimer F."/>
            <person name="Land M."/>
            <person name="Hauser L."/>
            <person name="Kyrpides N."/>
            <person name="Kim E."/>
            <person name="Daly M.J."/>
            <person name="Fredrickson J.K."/>
            <person name="Makarova K.S."/>
            <person name="Gaidamakova E.K."/>
            <person name="Zhai M."/>
            <person name="Richardson P."/>
        </authorList>
    </citation>
    <scope>NUCLEOTIDE SEQUENCE</scope>
    <source>
        <strain evidence="3">DSM 11300</strain>
        <plasmid evidence="3">pDGEO01</plasmid>
    </source>
</reference>
<evidence type="ECO:0000259" key="1">
    <source>
        <dbReference type="Pfam" id="PF00534"/>
    </source>
</evidence>
<evidence type="ECO:0000313" key="4">
    <source>
        <dbReference type="Proteomes" id="UP000002431"/>
    </source>
</evidence>
<dbReference type="PANTHER" id="PTHR12526">
    <property type="entry name" value="GLYCOSYLTRANSFERASE"/>
    <property type="match status" value="1"/>
</dbReference>
<organism evidence="3 4">
    <name type="scientific">Deinococcus geothermalis (strain DSM 11300 / CIP 105573 / AG-3a)</name>
    <dbReference type="NCBI Taxonomy" id="319795"/>
    <lineage>
        <taxon>Bacteria</taxon>
        <taxon>Thermotogati</taxon>
        <taxon>Deinococcota</taxon>
        <taxon>Deinococci</taxon>
        <taxon>Deinococcales</taxon>
        <taxon>Deinococcaceae</taxon>
        <taxon>Deinococcus</taxon>
    </lineage>
</organism>
<proteinExistence type="predicted"/>
<evidence type="ECO:0000313" key="3">
    <source>
        <dbReference type="EMBL" id="ABF44087.1"/>
    </source>
</evidence>
<dbReference type="AlphaFoldDB" id="Q1J347"/>
<dbReference type="EMBL" id="CP000358">
    <property type="protein sequence ID" value="ABF44087.1"/>
    <property type="molecule type" value="Genomic_DNA"/>
</dbReference>
<sequence length="388" mass="43208">MSDMLHKTPLRLTFFLYTLETVGGAERATTLVANGLAARGHEVNIVTTWGRDSRFPLHPEIRLHALKETVGSFKRDYVRDVRKLRAYLREHQPDLLIASEVSSTLLALPAAAGLGIPCVGWEHFNFNTTFNRPRGPLNRWRLARRLAARFAQAVVVLTRRDAELWRAGLPDLRARLEVIPNPLPFPLAAVNPYRPDRNIVLAAGRLTEQKGFDLLLDAWAQLEADFPNWTLRIVGDGEEATNLRAQALHAGLERVAFVGKVQDMHAEYSAAGLYCLSSRYEGLPLVLLESQAFGLPVVAFDCQTGPQEIIEHDVNGLLVPPGDTDALAGALRQLMSDSVRRTSLSERSHALASRFGVEEILTRWEDLLGQLRRGVSRPRMALVPRANS</sequence>
<dbReference type="SUPFAM" id="SSF53756">
    <property type="entry name" value="UDP-Glycosyltransferase/glycogen phosphorylase"/>
    <property type="match status" value="1"/>
</dbReference>
<name>Q1J347_DEIGD</name>
<feature type="domain" description="Glycosyl transferase family 1" evidence="1">
    <location>
        <begin position="194"/>
        <end position="347"/>
    </location>
</feature>
<dbReference type="Proteomes" id="UP000002431">
    <property type="component" value="Plasmid pDGEO01"/>
</dbReference>
<keyword evidence="3" id="KW-0614">Plasmid</keyword>
<feature type="domain" description="Glycosyltransferase subfamily 4-like N-terminal" evidence="2">
    <location>
        <begin position="22"/>
        <end position="182"/>
    </location>
</feature>
<dbReference type="CAZy" id="GT4">
    <property type="family name" value="Glycosyltransferase Family 4"/>
</dbReference>
<gene>
    <name evidence="3" type="ordered locus">Dgeo_2654</name>
</gene>
<dbReference type="CDD" id="cd03820">
    <property type="entry name" value="GT4_AmsD-like"/>
    <property type="match status" value="1"/>
</dbReference>
<geneLocation type="plasmid" evidence="3 4">
    <name>pDGEO01</name>
</geneLocation>
<dbReference type="KEGG" id="dge:Dgeo_2654"/>
<dbReference type="eggNOG" id="COG0438">
    <property type="taxonomic scope" value="Bacteria"/>
</dbReference>
<dbReference type="PANTHER" id="PTHR12526:SF630">
    <property type="entry name" value="GLYCOSYLTRANSFERASE"/>
    <property type="match status" value="1"/>
</dbReference>
<dbReference type="InterPro" id="IPR001296">
    <property type="entry name" value="Glyco_trans_1"/>
</dbReference>
<dbReference type="RefSeq" id="WP_011525915.1">
    <property type="nucleotide sequence ID" value="NC_008010.2"/>
</dbReference>
<dbReference type="GO" id="GO:0016757">
    <property type="term" value="F:glycosyltransferase activity"/>
    <property type="evidence" value="ECO:0007669"/>
    <property type="project" value="InterPro"/>
</dbReference>
<keyword evidence="4" id="KW-1185">Reference proteome</keyword>
<evidence type="ECO:0000259" key="2">
    <source>
        <dbReference type="Pfam" id="PF13439"/>
    </source>
</evidence>
<dbReference type="Pfam" id="PF00534">
    <property type="entry name" value="Glycos_transf_1"/>
    <property type="match status" value="1"/>
</dbReference>